<evidence type="ECO:0000313" key="4">
    <source>
        <dbReference type="Proteomes" id="UP000033423"/>
    </source>
</evidence>
<reference evidence="3 4" key="1">
    <citation type="submission" date="2015-02" db="EMBL/GenBank/DDBJ databases">
        <title>Single-cell genomics of uncultivated deep-branching MTB reveals a conserved set of magnetosome genes.</title>
        <authorList>
            <person name="Kolinko S."/>
            <person name="Richter M."/>
            <person name="Glockner F.O."/>
            <person name="Brachmann A."/>
            <person name="Schuler D."/>
        </authorList>
    </citation>
    <scope>NUCLEOTIDE SEQUENCE [LARGE SCALE GENOMIC DNA]</scope>
    <source>
        <strain evidence="3">TM-1</strain>
    </source>
</reference>
<comment type="caution">
    <text evidence="3">The sequence shown here is derived from an EMBL/GenBank/DDBJ whole genome shotgun (WGS) entry which is preliminary data.</text>
</comment>
<organism evidence="3 4">
    <name type="scientific">Candidatus Magnetobacterium bavaricum</name>
    <dbReference type="NCBI Taxonomy" id="29290"/>
    <lineage>
        <taxon>Bacteria</taxon>
        <taxon>Pseudomonadati</taxon>
        <taxon>Nitrospirota</taxon>
        <taxon>Thermodesulfovibrionia</taxon>
        <taxon>Thermodesulfovibrionales</taxon>
        <taxon>Candidatus Magnetobacteriaceae</taxon>
        <taxon>Candidatus Magnetobacterium</taxon>
    </lineage>
</organism>
<keyword evidence="4" id="KW-1185">Reference proteome</keyword>
<dbReference type="Gene3D" id="2.130.10.130">
    <property type="entry name" value="Integrin alpha, N-terminal"/>
    <property type="match status" value="1"/>
</dbReference>
<dbReference type="PANTHER" id="PTHR46580">
    <property type="entry name" value="SENSOR KINASE-RELATED"/>
    <property type="match status" value="1"/>
</dbReference>
<dbReference type="InterPro" id="IPR028994">
    <property type="entry name" value="Integrin_alpha_N"/>
</dbReference>
<evidence type="ECO:0000259" key="2">
    <source>
        <dbReference type="Pfam" id="PF18998"/>
    </source>
</evidence>
<feature type="domain" description="Bacterial repeat" evidence="2">
    <location>
        <begin position="17"/>
        <end position="68"/>
    </location>
</feature>
<protein>
    <submittedName>
        <fullName evidence="3">FG-GAP repeat-containing protein</fullName>
    </submittedName>
</protein>
<dbReference type="Pfam" id="PF18998">
    <property type="entry name" value="Flg_new_2"/>
    <property type="match status" value="1"/>
</dbReference>
<sequence>MSASTGTLSWSSDGKTGTAVYNKDTQVVLTATPAQGVTLKAWTGCDTTAVNQCTVTMTTDKDVTVEFSMPVTPIYDFDGNGYSDVLWRNTTTGDVYIWLMKGTNITDGDYVVRGITEDWDIKRVADFNADGKSDIVWQNTKNGDVYMYLMDGTKIITHG</sequence>
<keyword evidence="1" id="KW-0732">Signal</keyword>
<dbReference type="Pfam" id="PF13517">
    <property type="entry name" value="FG-GAP_3"/>
    <property type="match status" value="1"/>
</dbReference>
<accession>A0A0F3GLN0</accession>
<dbReference type="InterPro" id="IPR013517">
    <property type="entry name" value="FG-GAP"/>
</dbReference>
<gene>
    <name evidence="3" type="ORF">MBAV_005025</name>
</gene>
<feature type="non-terminal residue" evidence="3">
    <location>
        <position position="159"/>
    </location>
</feature>
<dbReference type="Proteomes" id="UP000033423">
    <property type="component" value="Unassembled WGS sequence"/>
</dbReference>
<proteinExistence type="predicted"/>
<evidence type="ECO:0000256" key="1">
    <source>
        <dbReference type="ARBA" id="ARBA00022729"/>
    </source>
</evidence>
<evidence type="ECO:0000313" key="3">
    <source>
        <dbReference type="EMBL" id="KJU82781.1"/>
    </source>
</evidence>
<dbReference type="AlphaFoldDB" id="A0A0F3GLN0"/>
<dbReference type="PANTHER" id="PTHR46580:SF2">
    <property type="entry name" value="MAM DOMAIN-CONTAINING PROTEIN"/>
    <property type="match status" value="1"/>
</dbReference>
<name>A0A0F3GLN0_9BACT</name>
<dbReference type="EMBL" id="LACI01002174">
    <property type="protein sequence ID" value="KJU82781.1"/>
    <property type="molecule type" value="Genomic_DNA"/>
</dbReference>
<dbReference type="SUPFAM" id="SSF69318">
    <property type="entry name" value="Integrin alpha N-terminal domain"/>
    <property type="match status" value="1"/>
</dbReference>
<dbReference type="InterPro" id="IPR044060">
    <property type="entry name" value="Bacterial_rp_domain"/>
</dbReference>